<dbReference type="AlphaFoldDB" id="A0A5C6AUS3"/>
<proteinExistence type="predicted"/>
<dbReference type="PANTHER" id="PTHR34978">
    <property type="entry name" value="POSSIBLE SENSOR-TRANSDUCER PROTEIN BLAR"/>
    <property type="match status" value="1"/>
</dbReference>
<keyword evidence="5" id="KW-1185">Reference proteome</keyword>
<gene>
    <name evidence="4" type="primary">blaR1_6</name>
    <name evidence="4" type="ORF">Pla52n_40370</name>
</gene>
<dbReference type="Proteomes" id="UP000320176">
    <property type="component" value="Unassembled WGS sequence"/>
</dbReference>
<dbReference type="InterPro" id="IPR052173">
    <property type="entry name" value="Beta-lactam_resp_regulator"/>
</dbReference>
<feature type="domain" description="Peptidase M56" evidence="3">
    <location>
        <begin position="138"/>
        <end position="328"/>
    </location>
</feature>
<dbReference type="EMBL" id="SJPN01000004">
    <property type="protein sequence ID" value="TWU02949.1"/>
    <property type="molecule type" value="Genomic_DNA"/>
</dbReference>
<feature type="transmembrane region" description="Helical" evidence="2">
    <location>
        <begin position="20"/>
        <end position="39"/>
    </location>
</feature>
<feature type="compositionally biased region" description="Basic and acidic residues" evidence="1">
    <location>
        <begin position="379"/>
        <end position="392"/>
    </location>
</feature>
<feature type="transmembrane region" description="Helical" evidence="2">
    <location>
        <begin position="141"/>
        <end position="165"/>
    </location>
</feature>
<reference evidence="4 5" key="1">
    <citation type="submission" date="2019-02" db="EMBL/GenBank/DDBJ databases">
        <title>Deep-cultivation of Planctomycetes and their phenomic and genomic characterization uncovers novel biology.</title>
        <authorList>
            <person name="Wiegand S."/>
            <person name="Jogler M."/>
            <person name="Boedeker C."/>
            <person name="Pinto D."/>
            <person name="Vollmers J."/>
            <person name="Rivas-Marin E."/>
            <person name="Kohn T."/>
            <person name="Peeters S.H."/>
            <person name="Heuer A."/>
            <person name="Rast P."/>
            <person name="Oberbeckmann S."/>
            <person name="Bunk B."/>
            <person name="Jeske O."/>
            <person name="Meyerdierks A."/>
            <person name="Storesund J.E."/>
            <person name="Kallscheuer N."/>
            <person name="Luecker S."/>
            <person name="Lage O.M."/>
            <person name="Pohl T."/>
            <person name="Merkel B.J."/>
            <person name="Hornburger P."/>
            <person name="Mueller R.-W."/>
            <person name="Bruemmer F."/>
            <person name="Labrenz M."/>
            <person name="Spormann A.M."/>
            <person name="Op Den Camp H."/>
            <person name="Overmann J."/>
            <person name="Amann R."/>
            <person name="Jetten M.S.M."/>
            <person name="Mascher T."/>
            <person name="Medema M.H."/>
            <person name="Devos D.P."/>
            <person name="Kaster A.-K."/>
            <person name="Ovreas L."/>
            <person name="Rohde M."/>
            <person name="Galperin M.Y."/>
            <person name="Jogler C."/>
        </authorList>
    </citation>
    <scope>NUCLEOTIDE SEQUENCE [LARGE SCALE GENOMIC DNA]</scope>
    <source>
        <strain evidence="4 5">Pla52n</strain>
    </source>
</reference>
<comment type="caution">
    <text evidence="4">The sequence shown here is derived from an EMBL/GenBank/DDBJ whole genome shotgun (WGS) entry which is preliminary data.</text>
</comment>
<keyword evidence="2" id="KW-0812">Transmembrane</keyword>
<evidence type="ECO:0000313" key="5">
    <source>
        <dbReference type="Proteomes" id="UP000320176"/>
    </source>
</evidence>
<evidence type="ECO:0000256" key="1">
    <source>
        <dbReference type="SAM" id="MobiDB-lite"/>
    </source>
</evidence>
<feature type="transmembrane region" description="Helical" evidence="2">
    <location>
        <begin position="51"/>
        <end position="69"/>
    </location>
</feature>
<dbReference type="InterPro" id="IPR008756">
    <property type="entry name" value="Peptidase_M56"/>
</dbReference>
<evidence type="ECO:0000313" key="4">
    <source>
        <dbReference type="EMBL" id="TWU02949.1"/>
    </source>
</evidence>
<name>A0A5C6AUS3_9BACT</name>
<dbReference type="OrthoDB" id="291597at2"/>
<keyword evidence="2" id="KW-1133">Transmembrane helix</keyword>
<evidence type="ECO:0000256" key="2">
    <source>
        <dbReference type="SAM" id="Phobius"/>
    </source>
</evidence>
<dbReference type="RefSeq" id="WP_146521178.1">
    <property type="nucleotide sequence ID" value="NZ_CP151726.1"/>
</dbReference>
<dbReference type="Gene3D" id="3.30.2010.10">
    <property type="entry name" value="Metalloproteases ('zincins'), catalytic domain"/>
    <property type="match status" value="1"/>
</dbReference>
<sequence length="583" mass="64521">MFERFASPVANGLTLTLLHFLWQGLLIAVVYWALLAATGIRSTRIRYTSSLLALGVMSLCPLVTFPIVYDSAVEVDEMPVPTVAASSSVASKASAAHKDGSMSTGRETANKLDSNLGESSEGYRCFALIQRVFDASQPFVLFLWVAGVMVSGARLTTGFLSFLLLRCGRTSVPPTLANRSTYYARRLGLTSARVFVSTGIREAAVVGFWKPVVLLPTSWLTTLPTDVLEAVIAHELAHIRRYDVWVNLLQRVVEALLFYHPAVWWLSNQIRLEREMCCDELAVDATDDRGNYAIALEQVGRLHVQGSRQLAMSFTGDRKMKLLRRIENVLGTDKPAQREPVWLASITAVSIPLLLVAIVGIQAGNNAVLAQEGKGSRLTKGEPTAERQRDIPRSSSSAEGVSRWELSVDGIPENGRFYKRALLFGDAIDDPLSDRSDIIQATVKRPGSETPKESCRIWLFDGKEPVQILLLDQRLTELRSRFDSVAGQLQGKLPDGKRALFFGDAIDDPVSDRSDIIQATAKRSGSETPKESCRIWLFDGKDSVQILLLDEELTETLRRFDSVVEQLQRELLGDNREPNGTKQ</sequence>
<organism evidence="4 5">
    <name type="scientific">Stieleria varia</name>
    <dbReference type="NCBI Taxonomy" id="2528005"/>
    <lineage>
        <taxon>Bacteria</taxon>
        <taxon>Pseudomonadati</taxon>
        <taxon>Planctomycetota</taxon>
        <taxon>Planctomycetia</taxon>
        <taxon>Pirellulales</taxon>
        <taxon>Pirellulaceae</taxon>
        <taxon>Stieleria</taxon>
    </lineage>
</organism>
<dbReference type="Pfam" id="PF05569">
    <property type="entry name" value="Peptidase_M56"/>
    <property type="match status" value="1"/>
</dbReference>
<protein>
    <submittedName>
        <fullName evidence="4">Regulatory protein BlaR1</fullName>
    </submittedName>
</protein>
<dbReference type="PANTHER" id="PTHR34978:SF3">
    <property type="entry name" value="SLR0241 PROTEIN"/>
    <property type="match status" value="1"/>
</dbReference>
<feature type="region of interest" description="Disordered" evidence="1">
    <location>
        <begin position="374"/>
        <end position="398"/>
    </location>
</feature>
<evidence type="ECO:0000259" key="3">
    <source>
        <dbReference type="Pfam" id="PF05569"/>
    </source>
</evidence>
<keyword evidence="2" id="KW-0472">Membrane</keyword>
<dbReference type="CDD" id="cd07341">
    <property type="entry name" value="M56_BlaR1_MecR1_like"/>
    <property type="match status" value="1"/>
</dbReference>
<feature type="transmembrane region" description="Helical" evidence="2">
    <location>
        <begin position="341"/>
        <end position="361"/>
    </location>
</feature>
<accession>A0A5C6AUS3</accession>